<gene>
    <name evidence="1" type="ORF">SRAS04492_LOCUS9578</name>
</gene>
<protein>
    <submittedName>
        <fullName evidence="1">Uncharacterized protein</fullName>
    </submittedName>
</protein>
<evidence type="ECO:0000313" key="1">
    <source>
        <dbReference type="EMBL" id="CAE0237769.1"/>
    </source>
</evidence>
<sequence length="113" mass="11871">MVPVRLLVVSPLGVVEVALLLGLEVGAARGLILVNTLVNVRLVATAVVEVVLDVVGLPRNGVLEHLVSFQDLLEVFSCLVPLPLGDVLAHEEVGVVLFGQLVVRLLDLAILAA</sequence>
<dbReference type="AlphaFoldDB" id="A0A7S3FYD0"/>
<accession>A0A7S3FYD0</accession>
<dbReference type="EMBL" id="HBIA01019325">
    <property type="protein sequence ID" value="CAE0237769.1"/>
    <property type="molecule type" value="Transcribed_RNA"/>
</dbReference>
<organism evidence="1">
    <name type="scientific">Strombidium rassoulzadegani</name>
    <dbReference type="NCBI Taxonomy" id="1082188"/>
    <lineage>
        <taxon>Eukaryota</taxon>
        <taxon>Sar</taxon>
        <taxon>Alveolata</taxon>
        <taxon>Ciliophora</taxon>
        <taxon>Intramacronucleata</taxon>
        <taxon>Spirotrichea</taxon>
        <taxon>Oligotrichia</taxon>
        <taxon>Strombidiidae</taxon>
        <taxon>Strombidium</taxon>
    </lineage>
</organism>
<reference evidence="1" key="1">
    <citation type="submission" date="2021-01" db="EMBL/GenBank/DDBJ databases">
        <authorList>
            <person name="Corre E."/>
            <person name="Pelletier E."/>
            <person name="Niang G."/>
            <person name="Scheremetjew M."/>
            <person name="Finn R."/>
            <person name="Kale V."/>
            <person name="Holt S."/>
            <person name="Cochrane G."/>
            <person name="Meng A."/>
            <person name="Brown T."/>
            <person name="Cohen L."/>
        </authorList>
    </citation>
    <scope>NUCLEOTIDE SEQUENCE</scope>
    <source>
        <strain evidence="1">Ras09</strain>
    </source>
</reference>
<name>A0A7S3FYD0_9SPIT</name>
<proteinExistence type="predicted"/>